<dbReference type="PANTHER" id="PTHR47926">
    <property type="entry name" value="PENTATRICOPEPTIDE REPEAT-CONTAINING PROTEIN"/>
    <property type="match status" value="1"/>
</dbReference>
<evidence type="ECO:0000256" key="2">
    <source>
        <dbReference type="ARBA" id="ARBA00061659"/>
    </source>
</evidence>
<dbReference type="Proteomes" id="UP001454036">
    <property type="component" value="Unassembled WGS sequence"/>
</dbReference>
<dbReference type="InterPro" id="IPR011990">
    <property type="entry name" value="TPR-like_helical_dom_sf"/>
</dbReference>
<accession>A0AAV3RZC0</accession>
<keyword evidence="1" id="KW-0677">Repeat</keyword>
<protein>
    <recommendedName>
        <fullName evidence="6">Pentatricopeptide repeat-containing protein</fullName>
    </recommendedName>
</protein>
<feature type="repeat" description="PPR" evidence="3">
    <location>
        <begin position="207"/>
        <end position="241"/>
    </location>
</feature>
<dbReference type="Pfam" id="PF01535">
    <property type="entry name" value="PPR"/>
    <property type="match status" value="7"/>
</dbReference>
<dbReference type="PANTHER" id="PTHR47926:SF468">
    <property type="entry name" value="PENTATRICOPEPTIDE REPEAT-CONTAINING PROTEIN"/>
    <property type="match status" value="1"/>
</dbReference>
<dbReference type="FunFam" id="1.25.40.10:FF:000212">
    <property type="entry name" value="Pentatricopeptide repeat-containing protein At2g03380, mitochondrial"/>
    <property type="match status" value="1"/>
</dbReference>
<dbReference type="Pfam" id="PF12854">
    <property type="entry name" value="PPR_1"/>
    <property type="match status" value="1"/>
</dbReference>
<feature type="repeat" description="PPR" evidence="3">
    <location>
        <begin position="316"/>
        <end position="346"/>
    </location>
</feature>
<dbReference type="Pfam" id="PF13041">
    <property type="entry name" value="PPR_2"/>
    <property type="match status" value="2"/>
</dbReference>
<dbReference type="SUPFAM" id="SSF81901">
    <property type="entry name" value="HCP-like"/>
    <property type="match status" value="1"/>
</dbReference>
<name>A0AAV3RZC0_LITER</name>
<feature type="repeat" description="PPR" evidence="3">
    <location>
        <begin position="254"/>
        <end position="288"/>
    </location>
</feature>
<dbReference type="GO" id="GO:0009451">
    <property type="term" value="P:RNA modification"/>
    <property type="evidence" value="ECO:0007669"/>
    <property type="project" value="InterPro"/>
</dbReference>
<comment type="similarity">
    <text evidence="2">Belongs to the PPR family. PCMP-E subfamily.</text>
</comment>
<evidence type="ECO:0000256" key="3">
    <source>
        <dbReference type="PROSITE-ProRule" id="PRU00708"/>
    </source>
</evidence>
<dbReference type="NCBIfam" id="TIGR00756">
    <property type="entry name" value="PPR"/>
    <property type="match status" value="10"/>
</dbReference>
<dbReference type="InterPro" id="IPR046960">
    <property type="entry name" value="PPR_At4g14850-like_plant"/>
</dbReference>
<keyword evidence="5" id="KW-1185">Reference proteome</keyword>
<dbReference type="Pfam" id="PF20431">
    <property type="entry name" value="E_motif"/>
    <property type="match status" value="1"/>
</dbReference>
<dbReference type="AlphaFoldDB" id="A0AAV3RZC0"/>
<evidence type="ECO:0000256" key="1">
    <source>
        <dbReference type="ARBA" id="ARBA00022737"/>
    </source>
</evidence>
<feature type="repeat" description="PPR" evidence="3">
    <location>
        <begin position="43"/>
        <end position="77"/>
    </location>
</feature>
<feature type="repeat" description="PPR" evidence="3">
    <location>
        <begin position="347"/>
        <end position="381"/>
    </location>
</feature>
<dbReference type="EMBL" id="BAABME010013241">
    <property type="protein sequence ID" value="GAA0185955.1"/>
    <property type="molecule type" value="Genomic_DNA"/>
</dbReference>
<dbReference type="InterPro" id="IPR046848">
    <property type="entry name" value="E_motif"/>
</dbReference>
<dbReference type="Gene3D" id="1.25.40.10">
    <property type="entry name" value="Tetratricopeptide repeat domain"/>
    <property type="match status" value="7"/>
</dbReference>
<sequence length="628" mass="70999">MLRQKTFRAFSSIREINKKITSLIKSGQINEARNLFDKLTNRNTVTWNSMLSGYVKRHEISKARELFDKLPEPDIVSWNILLSGYFSCRGSRYVDEGRLLFEHMPERDVVSWNTVISGYAKCGRMDEALRLFRRMPERNSVSWNAVVTGFLEIGDVKTAVGFFEEMLDRDDASLCALVSGLVRNGKLDDAEELLVKYGKINDGRIDLVFAYNTLIAGYGQKGRINDARRLFDQVFYDADDPRMSGGSIIRLKRNVISWNTMIMCFVKAGEVVSARELFDKMKERDAFTWNTMISGYVGMLDMEEASKLFSEMPNPDTVTWNSIISGHAHLGNLGLAFDFFKRMPQKNIVSWNSMIAAFEKKHDLEGAVKLFMQMQAEGIRPDRHTCSSLLSVCAESVALQLGMQTHQLVTKIVVPDVPLNNSLITMYARGGVITDAKAVFDEMKFQRDVISWNAMIGGYASHGFASKALNLFESMKFKVRPTYITFISVLNACAHAGLVEKARSYFKSMTSDFGIEPRVEHFASFVDVLGRYGHLDEAMNVIRTMPVEPDAVVWGALLSACRVHNNVEFARIAAEALMRLEPENSGPYVLLYNMYADVGRWDDANSMRVSRKTNNVVKEAGYSRVNSN</sequence>
<evidence type="ECO:0000313" key="5">
    <source>
        <dbReference type="Proteomes" id="UP001454036"/>
    </source>
</evidence>
<evidence type="ECO:0000313" key="4">
    <source>
        <dbReference type="EMBL" id="GAA0185955.1"/>
    </source>
</evidence>
<reference evidence="4 5" key="1">
    <citation type="submission" date="2024-01" db="EMBL/GenBank/DDBJ databases">
        <title>The complete chloroplast genome sequence of Lithospermum erythrorhizon: insights into the phylogenetic relationship among Boraginaceae species and the maternal lineages of purple gromwells.</title>
        <authorList>
            <person name="Okada T."/>
            <person name="Watanabe K."/>
        </authorList>
    </citation>
    <scope>NUCLEOTIDE SEQUENCE [LARGE SCALE GENOMIC DNA]</scope>
</reference>
<feature type="repeat" description="PPR" evidence="3">
    <location>
        <begin position="448"/>
        <end position="478"/>
    </location>
</feature>
<dbReference type="InterPro" id="IPR002885">
    <property type="entry name" value="PPR_rpt"/>
</dbReference>
<organism evidence="4 5">
    <name type="scientific">Lithospermum erythrorhizon</name>
    <name type="common">Purple gromwell</name>
    <name type="synonym">Lithospermum officinale var. erythrorhizon</name>
    <dbReference type="NCBI Taxonomy" id="34254"/>
    <lineage>
        <taxon>Eukaryota</taxon>
        <taxon>Viridiplantae</taxon>
        <taxon>Streptophyta</taxon>
        <taxon>Embryophyta</taxon>
        <taxon>Tracheophyta</taxon>
        <taxon>Spermatophyta</taxon>
        <taxon>Magnoliopsida</taxon>
        <taxon>eudicotyledons</taxon>
        <taxon>Gunneridae</taxon>
        <taxon>Pentapetalae</taxon>
        <taxon>asterids</taxon>
        <taxon>lamiids</taxon>
        <taxon>Boraginales</taxon>
        <taxon>Boraginaceae</taxon>
        <taxon>Boraginoideae</taxon>
        <taxon>Lithospermeae</taxon>
        <taxon>Lithospermum</taxon>
    </lineage>
</organism>
<comment type="caution">
    <text evidence="4">The sequence shown here is derived from an EMBL/GenBank/DDBJ whole genome shotgun (WGS) entry which is preliminary data.</text>
</comment>
<evidence type="ECO:0008006" key="6">
    <source>
        <dbReference type="Google" id="ProtNLM"/>
    </source>
</evidence>
<gene>
    <name evidence="4" type="ORF">LIER_33243</name>
</gene>
<dbReference type="GO" id="GO:0003723">
    <property type="term" value="F:RNA binding"/>
    <property type="evidence" value="ECO:0007669"/>
    <property type="project" value="InterPro"/>
</dbReference>
<dbReference type="PROSITE" id="PS51375">
    <property type="entry name" value="PPR"/>
    <property type="match status" value="7"/>
</dbReference>
<feature type="repeat" description="PPR" evidence="3">
    <location>
        <begin position="108"/>
        <end position="142"/>
    </location>
</feature>
<proteinExistence type="inferred from homology"/>